<sequence>MKTLLAPLALAACLLAPSLSANYTPVPLEQGATAPDFALPNVDDKEYTLADIQGEKATAVIFTTNHCPDAIAAFGRIKTLVDQFTPQGVGFVAINSNSPKGLHLAELAFTIHDDSFEAMKLLSKEEQFNFPYLYDGDTQKVAKAYGAVATPHIFIFDADLKLKYNGRIDDGRRSLGLAKKNEARDALTAILAGEEPKVIKTRPVGCTTKWLEKAEMVAQVNKRWAEQPVTVETVSADEIAKLVANKNASDFRLFNVWSTTCGPCITEFPDLASIYRQYSHHKFEFITISLDPAKEKDKVTEFLKEQQVGLHNRIKGIVEKEGRTTNNYIFEGDTEDLAKALDTEWNGAMPHTLLVGKDGKILYRHTGIIEPMELKKAIVDEVWSQGE</sequence>
<keyword evidence="1" id="KW-0732">Signal</keyword>
<proteinExistence type="predicted"/>
<keyword evidence="4" id="KW-1185">Reference proteome</keyword>
<accession>A0A918TCN6</accession>
<dbReference type="GO" id="GO:0016491">
    <property type="term" value="F:oxidoreductase activity"/>
    <property type="evidence" value="ECO:0007669"/>
    <property type="project" value="InterPro"/>
</dbReference>
<name>A0A918TCN6_9BACT</name>
<evidence type="ECO:0000259" key="2">
    <source>
        <dbReference type="PROSITE" id="PS51352"/>
    </source>
</evidence>
<feature type="signal peptide" evidence="1">
    <location>
        <begin position="1"/>
        <end position="23"/>
    </location>
</feature>
<dbReference type="AlphaFoldDB" id="A0A918TCN6"/>
<dbReference type="InterPro" id="IPR000866">
    <property type="entry name" value="AhpC/TSA"/>
</dbReference>
<dbReference type="EMBL" id="BMXI01000002">
    <property type="protein sequence ID" value="GHC43081.1"/>
    <property type="molecule type" value="Genomic_DNA"/>
</dbReference>
<dbReference type="PANTHER" id="PTHR43640">
    <property type="entry name" value="OS07G0260300 PROTEIN"/>
    <property type="match status" value="1"/>
</dbReference>
<protein>
    <recommendedName>
        <fullName evidence="2">Thioredoxin domain-containing protein</fullName>
    </recommendedName>
</protein>
<gene>
    <name evidence="3" type="ORF">GCM10007100_05160</name>
</gene>
<reference evidence="3" key="2">
    <citation type="submission" date="2020-09" db="EMBL/GenBank/DDBJ databases">
        <authorList>
            <person name="Sun Q."/>
            <person name="Kim S."/>
        </authorList>
    </citation>
    <scope>NUCLEOTIDE SEQUENCE</scope>
    <source>
        <strain evidence="3">KCTC 12988</strain>
    </source>
</reference>
<dbReference type="InterPro" id="IPR036249">
    <property type="entry name" value="Thioredoxin-like_sf"/>
</dbReference>
<evidence type="ECO:0000313" key="4">
    <source>
        <dbReference type="Proteomes" id="UP000644507"/>
    </source>
</evidence>
<feature type="chain" id="PRO_5036942657" description="Thioredoxin domain-containing protein" evidence="1">
    <location>
        <begin position="24"/>
        <end position="387"/>
    </location>
</feature>
<dbReference type="Proteomes" id="UP000644507">
    <property type="component" value="Unassembled WGS sequence"/>
</dbReference>
<dbReference type="CDD" id="cd02966">
    <property type="entry name" value="TlpA_like_family"/>
    <property type="match status" value="1"/>
</dbReference>
<dbReference type="InterPro" id="IPR013766">
    <property type="entry name" value="Thioredoxin_domain"/>
</dbReference>
<feature type="domain" description="Thioredoxin" evidence="2">
    <location>
        <begin position="220"/>
        <end position="384"/>
    </location>
</feature>
<reference evidence="3" key="1">
    <citation type="journal article" date="2014" name="Int. J. Syst. Evol. Microbiol.">
        <title>Complete genome sequence of Corynebacterium casei LMG S-19264T (=DSM 44701T), isolated from a smear-ripened cheese.</title>
        <authorList>
            <consortium name="US DOE Joint Genome Institute (JGI-PGF)"/>
            <person name="Walter F."/>
            <person name="Albersmeier A."/>
            <person name="Kalinowski J."/>
            <person name="Ruckert C."/>
        </authorList>
    </citation>
    <scope>NUCLEOTIDE SEQUENCE</scope>
    <source>
        <strain evidence="3">KCTC 12988</strain>
    </source>
</reference>
<dbReference type="PANTHER" id="PTHR43640:SF1">
    <property type="entry name" value="THIOREDOXIN-DEPENDENT PEROXIREDOXIN"/>
    <property type="match status" value="1"/>
</dbReference>
<feature type="domain" description="Thioredoxin" evidence="2">
    <location>
        <begin position="28"/>
        <end position="192"/>
    </location>
</feature>
<evidence type="ECO:0000313" key="3">
    <source>
        <dbReference type="EMBL" id="GHC43081.1"/>
    </source>
</evidence>
<dbReference type="SUPFAM" id="SSF52833">
    <property type="entry name" value="Thioredoxin-like"/>
    <property type="match status" value="2"/>
</dbReference>
<dbReference type="Pfam" id="PF00578">
    <property type="entry name" value="AhpC-TSA"/>
    <property type="match status" value="1"/>
</dbReference>
<dbReference type="GO" id="GO:0016209">
    <property type="term" value="F:antioxidant activity"/>
    <property type="evidence" value="ECO:0007669"/>
    <property type="project" value="InterPro"/>
</dbReference>
<dbReference type="RefSeq" id="WP_189567079.1">
    <property type="nucleotide sequence ID" value="NZ_BMXI01000002.1"/>
</dbReference>
<dbReference type="InterPro" id="IPR013740">
    <property type="entry name" value="Redoxin"/>
</dbReference>
<dbReference type="CDD" id="cd02969">
    <property type="entry name" value="PRX_like1"/>
    <property type="match status" value="1"/>
</dbReference>
<dbReference type="Pfam" id="PF08534">
    <property type="entry name" value="Redoxin"/>
    <property type="match status" value="1"/>
</dbReference>
<dbReference type="PROSITE" id="PS51352">
    <property type="entry name" value="THIOREDOXIN_2"/>
    <property type="match status" value="2"/>
</dbReference>
<comment type="caution">
    <text evidence="3">The sequence shown here is derived from an EMBL/GenBank/DDBJ whole genome shotgun (WGS) entry which is preliminary data.</text>
</comment>
<organism evidence="3 4">
    <name type="scientific">Roseibacillus persicicus</name>
    <dbReference type="NCBI Taxonomy" id="454148"/>
    <lineage>
        <taxon>Bacteria</taxon>
        <taxon>Pseudomonadati</taxon>
        <taxon>Verrucomicrobiota</taxon>
        <taxon>Verrucomicrobiia</taxon>
        <taxon>Verrucomicrobiales</taxon>
        <taxon>Verrucomicrobiaceae</taxon>
        <taxon>Roseibacillus</taxon>
    </lineage>
</organism>
<dbReference type="Gene3D" id="3.40.30.10">
    <property type="entry name" value="Glutaredoxin"/>
    <property type="match status" value="2"/>
</dbReference>
<dbReference type="InterPro" id="IPR047262">
    <property type="entry name" value="PRX-like1"/>
</dbReference>
<evidence type="ECO:0000256" key="1">
    <source>
        <dbReference type="SAM" id="SignalP"/>
    </source>
</evidence>